<accession>A0ABY9XXZ8</accession>
<gene>
    <name evidence="5" type="ORF">RHP51_08010</name>
</gene>
<organism evidence="5 6">
    <name type="scientific">Thalassobellus suaedae</name>
    <dbReference type="NCBI Taxonomy" id="3074124"/>
    <lineage>
        <taxon>Bacteria</taxon>
        <taxon>Pseudomonadati</taxon>
        <taxon>Bacteroidota</taxon>
        <taxon>Flavobacteriia</taxon>
        <taxon>Flavobacteriales</taxon>
        <taxon>Flavobacteriaceae</taxon>
        <taxon>Thalassobellus</taxon>
    </lineage>
</organism>
<dbReference type="InterPro" id="IPR026444">
    <property type="entry name" value="Secre_tail"/>
</dbReference>
<keyword evidence="1" id="KW-0624">Polysaccharide degradation</keyword>
<dbReference type="Pfam" id="PF18962">
    <property type="entry name" value="Por_Secre_tail"/>
    <property type="match status" value="1"/>
</dbReference>
<evidence type="ECO:0000256" key="2">
    <source>
        <dbReference type="ARBA" id="ARBA00022729"/>
    </source>
</evidence>
<dbReference type="NCBIfam" id="TIGR04183">
    <property type="entry name" value="Por_Secre_tail"/>
    <property type="match status" value="1"/>
</dbReference>
<dbReference type="InterPro" id="IPR023296">
    <property type="entry name" value="Glyco_hydro_beta-prop_sf"/>
</dbReference>
<keyword evidence="2" id="KW-0732">Signal</keyword>
<dbReference type="SUPFAM" id="SSF75005">
    <property type="entry name" value="Arabinanase/levansucrase/invertase"/>
    <property type="match status" value="1"/>
</dbReference>
<feature type="domain" description="Secretion system C-terminal sorting" evidence="4">
    <location>
        <begin position="110"/>
        <end position="185"/>
    </location>
</feature>
<evidence type="ECO:0000256" key="3">
    <source>
        <dbReference type="ARBA" id="ARBA00023277"/>
    </source>
</evidence>
<keyword evidence="3" id="KW-0119">Carbohydrate metabolism</keyword>
<evidence type="ECO:0000313" key="6">
    <source>
        <dbReference type="Proteomes" id="UP001302806"/>
    </source>
</evidence>
<keyword evidence="1" id="KW-0858">Xylan degradation</keyword>
<evidence type="ECO:0000256" key="1">
    <source>
        <dbReference type="ARBA" id="ARBA00022651"/>
    </source>
</evidence>
<sequence>MVVEKTVYAMSQSIDGPWEYKGILNELSGNSNTNHHAIVEYADKWYFVYHNGGVMPWGGSYLRSVCMDYLYYNDDNSIKRIQMTTEGVEKVEPTTMSIEVNSSKKTQIKVYPNPTDGIIKIKFLDESLLNYELALFDMKGVKQLNIFMNKTKKSQLDVSHLSKGMYILNCLNSNGMVCGTSKIIIK</sequence>
<reference evidence="5 6" key="1">
    <citation type="submission" date="2023-09" db="EMBL/GenBank/DDBJ databases">
        <title>Thalassobella suaedae gen. nov., sp. nov., a marine bacterium of the family Flavobacteriaceae isolated from a halophyte Suaeda japonica.</title>
        <authorList>
            <person name="Lee S.Y."/>
            <person name="Hwang C.Y."/>
        </authorList>
    </citation>
    <scope>NUCLEOTIDE SEQUENCE [LARGE SCALE GENOMIC DNA]</scope>
    <source>
        <strain evidence="5 6">HL-DH14</strain>
    </source>
</reference>
<proteinExistence type="predicted"/>
<dbReference type="Gene3D" id="2.115.10.20">
    <property type="entry name" value="Glycosyl hydrolase domain, family 43"/>
    <property type="match status" value="1"/>
</dbReference>
<protein>
    <submittedName>
        <fullName evidence="5">T9SS type A sorting domain-containing protein</fullName>
    </submittedName>
</protein>
<dbReference type="Proteomes" id="UP001302806">
    <property type="component" value="Chromosome"/>
</dbReference>
<dbReference type="RefSeq" id="WP_415866833.1">
    <property type="nucleotide sequence ID" value="NZ_CP134537.1"/>
</dbReference>
<dbReference type="EMBL" id="CP134537">
    <property type="protein sequence ID" value="WNH10583.1"/>
    <property type="molecule type" value="Genomic_DNA"/>
</dbReference>
<dbReference type="InterPro" id="IPR052176">
    <property type="entry name" value="Glycosyl_Hydrlase_43_Enz"/>
</dbReference>
<dbReference type="PANTHER" id="PTHR43772">
    <property type="entry name" value="ENDO-1,4-BETA-XYLANASE"/>
    <property type="match status" value="1"/>
</dbReference>
<evidence type="ECO:0000313" key="5">
    <source>
        <dbReference type="EMBL" id="WNH10583.1"/>
    </source>
</evidence>
<name>A0ABY9XXZ8_9FLAO</name>
<evidence type="ECO:0000259" key="4">
    <source>
        <dbReference type="Pfam" id="PF18962"/>
    </source>
</evidence>
<dbReference type="PANTHER" id="PTHR43772:SF2">
    <property type="entry name" value="PUTATIVE (AFU_ORTHOLOGUE AFUA_2G04480)-RELATED"/>
    <property type="match status" value="1"/>
</dbReference>